<keyword evidence="1" id="KW-1133">Transmembrane helix</keyword>
<keyword evidence="3" id="KW-1185">Reference proteome</keyword>
<reference evidence="2 3" key="1">
    <citation type="submission" date="2019-07" db="EMBL/GenBank/DDBJ databases">
        <title>Whole genome shotgun sequence of Cerasibacillus quisquiliarum NBRC 102429.</title>
        <authorList>
            <person name="Hosoyama A."/>
            <person name="Uohara A."/>
            <person name="Ohji S."/>
            <person name="Ichikawa N."/>
        </authorList>
    </citation>
    <scope>NUCLEOTIDE SEQUENCE [LARGE SCALE GENOMIC DNA]</scope>
    <source>
        <strain evidence="2 3">NBRC 102429</strain>
    </source>
</reference>
<proteinExistence type="predicted"/>
<evidence type="ECO:0000313" key="2">
    <source>
        <dbReference type="EMBL" id="GEN30728.1"/>
    </source>
</evidence>
<keyword evidence="1" id="KW-0472">Membrane</keyword>
<keyword evidence="1" id="KW-0812">Transmembrane</keyword>
<comment type="caution">
    <text evidence="2">The sequence shown here is derived from an EMBL/GenBank/DDBJ whole genome shotgun (WGS) entry which is preliminary data.</text>
</comment>
<dbReference type="RefSeq" id="WP_146936256.1">
    <property type="nucleotide sequence ID" value="NZ_BJXW01000009.1"/>
</dbReference>
<gene>
    <name evidence="2" type="ORF">CQU01_09660</name>
</gene>
<dbReference type="EMBL" id="BJXW01000009">
    <property type="protein sequence ID" value="GEN30728.1"/>
    <property type="molecule type" value="Genomic_DNA"/>
</dbReference>
<name>A0A511UY76_9BACI</name>
<evidence type="ECO:0000313" key="3">
    <source>
        <dbReference type="Proteomes" id="UP000321491"/>
    </source>
</evidence>
<dbReference type="Proteomes" id="UP000321491">
    <property type="component" value="Unassembled WGS sequence"/>
</dbReference>
<accession>A0A511UY76</accession>
<dbReference type="AlphaFoldDB" id="A0A511UY76"/>
<organism evidence="2 3">
    <name type="scientific">Cerasibacillus quisquiliarum</name>
    <dbReference type="NCBI Taxonomy" id="227865"/>
    <lineage>
        <taxon>Bacteria</taxon>
        <taxon>Bacillati</taxon>
        <taxon>Bacillota</taxon>
        <taxon>Bacilli</taxon>
        <taxon>Bacillales</taxon>
        <taxon>Bacillaceae</taxon>
        <taxon>Cerasibacillus</taxon>
    </lineage>
</organism>
<dbReference type="OrthoDB" id="2971155at2"/>
<evidence type="ECO:0000256" key="1">
    <source>
        <dbReference type="SAM" id="Phobius"/>
    </source>
</evidence>
<sequence>MNIIFPIYSFIVFFVFNILTHRFCVKLELSKQRQDKMFRFMNMIVLILLITSYIKIQHAII</sequence>
<feature type="transmembrane region" description="Helical" evidence="1">
    <location>
        <begin position="37"/>
        <end position="56"/>
    </location>
</feature>
<protein>
    <submittedName>
        <fullName evidence="2">Uncharacterized protein</fullName>
    </submittedName>
</protein>
<feature type="transmembrane region" description="Helical" evidence="1">
    <location>
        <begin position="6"/>
        <end position="25"/>
    </location>
</feature>